<dbReference type="Proteomes" id="UP000499080">
    <property type="component" value="Unassembled WGS sequence"/>
</dbReference>
<feature type="region of interest" description="Disordered" evidence="1">
    <location>
        <begin position="80"/>
        <end position="128"/>
    </location>
</feature>
<proteinExistence type="predicted"/>
<sequence length="154" mass="17258">MEIRLKPSSHSPCSGFPYLKYALSPVVDANNRCSLWVCGVARKFLRNIGKGSDIKESEARDGDLRGCYGSKTASVLLLRHPSPHHGKTHEEQQRPQLLPHDHPGPLLVLRQADDGHPPPEPARRHVPRQVTGPTLFPLCVKYMDHSILLHVIQF</sequence>
<evidence type="ECO:0000313" key="2">
    <source>
        <dbReference type="EMBL" id="GBN98599.1"/>
    </source>
</evidence>
<dbReference type="AlphaFoldDB" id="A0A4Y2TGS4"/>
<organism evidence="2 3">
    <name type="scientific">Araneus ventricosus</name>
    <name type="common">Orbweaver spider</name>
    <name type="synonym">Epeira ventricosa</name>
    <dbReference type="NCBI Taxonomy" id="182803"/>
    <lineage>
        <taxon>Eukaryota</taxon>
        <taxon>Metazoa</taxon>
        <taxon>Ecdysozoa</taxon>
        <taxon>Arthropoda</taxon>
        <taxon>Chelicerata</taxon>
        <taxon>Arachnida</taxon>
        <taxon>Araneae</taxon>
        <taxon>Araneomorphae</taxon>
        <taxon>Entelegynae</taxon>
        <taxon>Araneoidea</taxon>
        <taxon>Araneidae</taxon>
        <taxon>Araneus</taxon>
    </lineage>
</organism>
<name>A0A4Y2TGS4_ARAVE</name>
<feature type="compositionally biased region" description="Basic and acidic residues" evidence="1">
    <location>
        <begin position="88"/>
        <end position="103"/>
    </location>
</feature>
<keyword evidence="3" id="KW-1185">Reference proteome</keyword>
<comment type="caution">
    <text evidence="2">The sequence shown here is derived from an EMBL/GenBank/DDBJ whole genome shotgun (WGS) entry which is preliminary data.</text>
</comment>
<evidence type="ECO:0000256" key="1">
    <source>
        <dbReference type="SAM" id="MobiDB-lite"/>
    </source>
</evidence>
<protein>
    <submittedName>
        <fullName evidence="2">Uncharacterized protein</fullName>
    </submittedName>
</protein>
<reference evidence="2 3" key="1">
    <citation type="journal article" date="2019" name="Sci. Rep.">
        <title>Orb-weaving spider Araneus ventricosus genome elucidates the spidroin gene catalogue.</title>
        <authorList>
            <person name="Kono N."/>
            <person name="Nakamura H."/>
            <person name="Ohtoshi R."/>
            <person name="Moran D.A.P."/>
            <person name="Shinohara A."/>
            <person name="Yoshida Y."/>
            <person name="Fujiwara M."/>
            <person name="Mori M."/>
            <person name="Tomita M."/>
            <person name="Arakawa K."/>
        </authorList>
    </citation>
    <scope>NUCLEOTIDE SEQUENCE [LARGE SCALE GENOMIC DNA]</scope>
</reference>
<accession>A0A4Y2TGS4</accession>
<evidence type="ECO:0000313" key="3">
    <source>
        <dbReference type="Proteomes" id="UP000499080"/>
    </source>
</evidence>
<feature type="compositionally biased region" description="Basic and acidic residues" evidence="1">
    <location>
        <begin position="111"/>
        <end position="123"/>
    </location>
</feature>
<gene>
    <name evidence="2" type="ORF">AVEN_104784_1</name>
</gene>
<dbReference type="EMBL" id="BGPR01027815">
    <property type="protein sequence ID" value="GBN98599.1"/>
    <property type="molecule type" value="Genomic_DNA"/>
</dbReference>